<proteinExistence type="predicted"/>
<sequence length="183" mass="19917">MTANWVLPHRYADHAIVRANLRGKEPPASTSTNAADPRRKISPPSALSLGIIVWTDDPEVEPTVIADRNPVALARAVAVTIHEMLEDSEAYAGATEFLQSNPPPPDWVLPEDVDAWLEALREATPYPAYSFHHVPLTGGADGTNHTVINRYLQHTLQEREDALTPDSSPSAVAGHSSGRHLAR</sequence>
<feature type="region of interest" description="Disordered" evidence="1">
    <location>
        <begin position="20"/>
        <end position="42"/>
    </location>
</feature>
<evidence type="ECO:0000256" key="1">
    <source>
        <dbReference type="SAM" id="MobiDB-lite"/>
    </source>
</evidence>
<evidence type="ECO:0000313" key="3">
    <source>
        <dbReference type="Proteomes" id="UP000196778"/>
    </source>
</evidence>
<dbReference type="EMBL" id="FUKR01000065">
    <property type="protein sequence ID" value="SJN39344.1"/>
    <property type="molecule type" value="Genomic_DNA"/>
</dbReference>
<gene>
    <name evidence="2" type="ORF">FM119_11405</name>
</gene>
<protein>
    <submittedName>
        <fullName evidence="2">Uncharacterized protein</fullName>
    </submittedName>
</protein>
<evidence type="ECO:0000313" key="2">
    <source>
        <dbReference type="EMBL" id="SJN39344.1"/>
    </source>
</evidence>
<name>A0A1R4K597_9MICO</name>
<dbReference type="Proteomes" id="UP000196778">
    <property type="component" value="Unassembled WGS sequence"/>
</dbReference>
<organism evidence="2 3">
    <name type="scientific">Mycetocola reblochoni REB411</name>
    <dbReference type="NCBI Taxonomy" id="1255698"/>
    <lineage>
        <taxon>Bacteria</taxon>
        <taxon>Bacillati</taxon>
        <taxon>Actinomycetota</taxon>
        <taxon>Actinomycetes</taxon>
        <taxon>Micrococcales</taxon>
        <taxon>Microbacteriaceae</taxon>
        <taxon>Mycetocola</taxon>
    </lineage>
</organism>
<feature type="region of interest" description="Disordered" evidence="1">
    <location>
        <begin position="160"/>
        <end position="183"/>
    </location>
</feature>
<dbReference type="AlphaFoldDB" id="A0A1R4K597"/>
<reference evidence="3" key="1">
    <citation type="submission" date="2017-02" db="EMBL/GenBank/DDBJ databases">
        <authorList>
            <person name="Dridi B."/>
        </authorList>
    </citation>
    <scope>NUCLEOTIDE SEQUENCE [LARGE SCALE GENOMIC DNA]</scope>
    <source>
        <strain evidence="3">EB411</strain>
    </source>
</reference>
<keyword evidence="3" id="KW-1185">Reference proteome</keyword>
<accession>A0A1R4K597</accession>